<dbReference type="PANTHER" id="PTHR43523">
    <property type="entry name" value="GLUCOSE-1-PHOSPHATE ADENYLYLTRANSFERASE-RELATED"/>
    <property type="match status" value="1"/>
</dbReference>
<dbReference type="OrthoDB" id="10013043at2759"/>
<dbReference type="GO" id="GO:0005978">
    <property type="term" value="P:glycogen biosynthetic process"/>
    <property type="evidence" value="ECO:0007669"/>
    <property type="project" value="UniProtKB-KW"/>
</dbReference>
<keyword evidence="5" id="KW-0067">ATP-binding</keyword>
<dbReference type="GO" id="GO:0005524">
    <property type="term" value="F:ATP binding"/>
    <property type="evidence" value="ECO:0007669"/>
    <property type="project" value="UniProtKB-KW"/>
</dbReference>
<name>A0A7R8ZW90_9CRUS</name>
<feature type="non-terminal residue" evidence="8">
    <location>
        <position position="249"/>
    </location>
</feature>
<comment type="similarity">
    <text evidence="1">Belongs to the bacterial/plant glucose-1-phosphate adenylyltransferase family.</text>
</comment>
<dbReference type="InterPro" id="IPR029044">
    <property type="entry name" value="Nucleotide-diphossugar_trans"/>
</dbReference>
<evidence type="ECO:0000256" key="3">
    <source>
        <dbReference type="ARBA" id="ARBA00022695"/>
    </source>
</evidence>
<dbReference type="InterPro" id="IPR011831">
    <property type="entry name" value="ADP-Glc_PPase"/>
</dbReference>
<dbReference type="Gene3D" id="3.90.550.10">
    <property type="entry name" value="Spore Coat Polysaccharide Biosynthesis Protein SpsA, Chain A"/>
    <property type="match status" value="1"/>
</dbReference>
<dbReference type="InterPro" id="IPR005836">
    <property type="entry name" value="ADP_Glu_pyroP_CS"/>
</dbReference>
<keyword evidence="2" id="KW-0808">Transferase</keyword>
<protein>
    <recommendedName>
        <fullName evidence="7">Nucleotidyl transferase domain-containing protein</fullName>
    </recommendedName>
</protein>
<evidence type="ECO:0000259" key="7">
    <source>
        <dbReference type="Pfam" id="PF00483"/>
    </source>
</evidence>
<accession>A0A7R8ZW90</accession>
<evidence type="ECO:0000313" key="8">
    <source>
        <dbReference type="EMBL" id="CAD7238855.1"/>
    </source>
</evidence>
<dbReference type="SUPFAM" id="SSF53448">
    <property type="entry name" value="Nucleotide-diphospho-sugar transferases"/>
    <property type="match status" value="1"/>
</dbReference>
<evidence type="ECO:0000256" key="2">
    <source>
        <dbReference type="ARBA" id="ARBA00022679"/>
    </source>
</evidence>
<evidence type="ECO:0000256" key="5">
    <source>
        <dbReference type="ARBA" id="ARBA00022840"/>
    </source>
</evidence>
<feature type="domain" description="Nucleotidyl transferase" evidence="7">
    <location>
        <begin position="7"/>
        <end position="241"/>
    </location>
</feature>
<keyword evidence="3" id="KW-0548">Nucleotidyltransferase</keyword>
<proteinExistence type="inferred from homology"/>
<dbReference type="Pfam" id="PF00483">
    <property type="entry name" value="NTP_transferase"/>
    <property type="match status" value="1"/>
</dbReference>
<evidence type="ECO:0000256" key="6">
    <source>
        <dbReference type="ARBA" id="ARBA00023056"/>
    </source>
</evidence>
<dbReference type="InterPro" id="IPR005835">
    <property type="entry name" value="NTP_transferase_dom"/>
</dbReference>
<dbReference type="CDD" id="cd02508">
    <property type="entry name" value="ADP_Glucose_PP"/>
    <property type="match status" value="1"/>
</dbReference>
<dbReference type="PANTHER" id="PTHR43523:SF2">
    <property type="entry name" value="GLUCOSE-1-PHOSPHATE ADENYLYLTRANSFERASE"/>
    <property type="match status" value="1"/>
</dbReference>
<sequence>MLENTLSVILAGGHGSRLQPLTSERAKPAVPFGGQYRIIDFTLANCLHSGLRRILVLTQYKSHSLQKHLRDGWSLFNPELGEYITAVPPQMRLDERWYGGTGDAIYQNLYMVERSGADQVLILSGDHIYRMDYAAMLEFHQQVGADATVACMQVPLAQASQFGVMTLDPQQRVVGFQEKPTFAEPMAGTSDQVMVSMGIYVFSMELLSSVLKEDHFDENSSHDFGHDIIPSLLARAGVYGYCFGGATGR</sequence>
<dbReference type="EMBL" id="OB710268">
    <property type="protein sequence ID" value="CAD7238855.1"/>
    <property type="molecule type" value="Genomic_DNA"/>
</dbReference>
<evidence type="ECO:0000256" key="1">
    <source>
        <dbReference type="ARBA" id="ARBA00010443"/>
    </source>
</evidence>
<gene>
    <name evidence="8" type="ORF">CTOB1V02_LOCUS16670</name>
</gene>
<reference evidence="8" key="1">
    <citation type="submission" date="2020-11" db="EMBL/GenBank/DDBJ databases">
        <authorList>
            <person name="Tran Van P."/>
        </authorList>
    </citation>
    <scope>NUCLEOTIDE SEQUENCE</scope>
</reference>
<organism evidence="8">
    <name type="scientific">Cyprideis torosa</name>
    <dbReference type="NCBI Taxonomy" id="163714"/>
    <lineage>
        <taxon>Eukaryota</taxon>
        <taxon>Metazoa</taxon>
        <taxon>Ecdysozoa</taxon>
        <taxon>Arthropoda</taxon>
        <taxon>Crustacea</taxon>
        <taxon>Oligostraca</taxon>
        <taxon>Ostracoda</taxon>
        <taxon>Podocopa</taxon>
        <taxon>Podocopida</taxon>
        <taxon>Cytherocopina</taxon>
        <taxon>Cytheroidea</taxon>
        <taxon>Cytherideidae</taxon>
        <taxon>Cyprideis</taxon>
    </lineage>
</organism>
<dbReference type="AlphaFoldDB" id="A0A7R8ZW90"/>
<dbReference type="PROSITE" id="PS00810">
    <property type="entry name" value="ADP_GLC_PYROPHOSPH_3"/>
    <property type="match status" value="1"/>
</dbReference>
<evidence type="ECO:0000256" key="4">
    <source>
        <dbReference type="ARBA" id="ARBA00022741"/>
    </source>
</evidence>
<dbReference type="GO" id="GO:0008878">
    <property type="term" value="F:glucose-1-phosphate adenylyltransferase activity"/>
    <property type="evidence" value="ECO:0007669"/>
    <property type="project" value="InterPro"/>
</dbReference>
<dbReference type="PROSITE" id="PS00808">
    <property type="entry name" value="ADP_GLC_PYROPHOSPH_1"/>
    <property type="match status" value="1"/>
</dbReference>
<keyword evidence="6" id="KW-0320">Glycogen biosynthesis</keyword>
<keyword evidence="4" id="KW-0547">Nucleotide-binding</keyword>